<keyword evidence="2" id="KW-1185">Reference proteome</keyword>
<gene>
    <name evidence="1" type="ORF">GDO54_002503</name>
</gene>
<dbReference type="Proteomes" id="UP001181693">
    <property type="component" value="Unassembled WGS sequence"/>
</dbReference>
<accession>A0AAV2ZXY2</accession>
<sequence length="84" mass="9674">MYTIEATCRDKNIFCLPVHHKDVLCVFKTLESDVCVCMWMCMFVYGNTTPYNTCVLDLCKTIRNIIICTQVVTNKTSNVSHCQK</sequence>
<reference evidence="1" key="1">
    <citation type="thesis" date="2020" institute="ProQuest LLC" country="789 East Eisenhower Parkway, Ann Arbor, MI, USA">
        <title>Comparative Genomics and Chromosome Evolution.</title>
        <authorList>
            <person name="Mudd A.B."/>
        </authorList>
    </citation>
    <scope>NUCLEOTIDE SEQUENCE</scope>
    <source>
        <strain evidence="1">1538</strain>
        <tissue evidence="1">Blood</tissue>
    </source>
</reference>
<comment type="caution">
    <text evidence="1">The sequence shown here is derived from an EMBL/GenBank/DDBJ whole genome shotgun (WGS) entry which is preliminary data.</text>
</comment>
<dbReference type="EMBL" id="DYDO01000010">
    <property type="protein sequence ID" value="DBA16982.1"/>
    <property type="molecule type" value="Genomic_DNA"/>
</dbReference>
<proteinExistence type="predicted"/>
<evidence type="ECO:0000313" key="2">
    <source>
        <dbReference type="Proteomes" id="UP001181693"/>
    </source>
</evidence>
<name>A0AAV2ZXY2_PYXAD</name>
<evidence type="ECO:0000313" key="1">
    <source>
        <dbReference type="EMBL" id="DBA16982.1"/>
    </source>
</evidence>
<organism evidence="1 2">
    <name type="scientific">Pyxicephalus adspersus</name>
    <name type="common">African bullfrog</name>
    <dbReference type="NCBI Taxonomy" id="30357"/>
    <lineage>
        <taxon>Eukaryota</taxon>
        <taxon>Metazoa</taxon>
        <taxon>Chordata</taxon>
        <taxon>Craniata</taxon>
        <taxon>Vertebrata</taxon>
        <taxon>Euteleostomi</taxon>
        <taxon>Amphibia</taxon>
        <taxon>Batrachia</taxon>
        <taxon>Anura</taxon>
        <taxon>Neobatrachia</taxon>
        <taxon>Ranoidea</taxon>
        <taxon>Pyxicephalidae</taxon>
        <taxon>Pyxicephalinae</taxon>
        <taxon>Pyxicephalus</taxon>
    </lineage>
</organism>
<dbReference type="AlphaFoldDB" id="A0AAV2ZXY2"/>
<protein>
    <submittedName>
        <fullName evidence="1">Uncharacterized protein</fullName>
    </submittedName>
</protein>